<dbReference type="GO" id="GO:0005634">
    <property type="term" value="C:nucleus"/>
    <property type="evidence" value="ECO:0007669"/>
    <property type="project" value="TreeGrafter"/>
</dbReference>
<feature type="domain" description="Bet v I/Major latex protein" evidence="2">
    <location>
        <begin position="7"/>
        <end position="163"/>
    </location>
</feature>
<accession>A0A9D4V7U5</accession>
<proteinExistence type="inferred from homology"/>
<dbReference type="Pfam" id="PF00407">
    <property type="entry name" value="Bet_v_1"/>
    <property type="match status" value="1"/>
</dbReference>
<dbReference type="EMBL" id="JABFUD020000004">
    <property type="protein sequence ID" value="KAI5081466.1"/>
    <property type="molecule type" value="Genomic_DNA"/>
</dbReference>
<dbReference type="InterPro" id="IPR023393">
    <property type="entry name" value="START-like_dom_sf"/>
</dbReference>
<dbReference type="GO" id="GO:0010427">
    <property type="term" value="F:abscisic acid binding"/>
    <property type="evidence" value="ECO:0007669"/>
    <property type="project" value="TreeGrafter"/>
</dbReference>
<evidence type="ECO:0000313" key="5">
    <source>
        <dbReference type="Proteomes" id="UP000886520"/>
    </source>
</evidence>
<dbReference type="GO" id="GO:0004864">
    <property type="term" value="F:protein phosphatase inhibitor activity"/>
    <property type="evidence" value="ECO:0007669"/>
    <property type="project" value="TreeGrafter"/>
</dbReference>
<keyword evidence="5" id="KW-1185">Reference proteome</keyword>
<evidence type="ECO:0000259" key="2">
    <source>
        <dbReference type="Pfam" id="PF00407"/>
    </source>
</evidence>
<reference evidence="4" key="1">
    <citation type="submission" date="2021-01" db="EMBL/GenBank/DDBJ databases">
        <title>Adiantum capillus-veneris genome.</title>
        <authorList>
            <person name="Fang Y."/>
            <person name="Liao Q."/>
        </authorList>
    </citation>
    <scope>NUCLEOTIDE SEQUENCE</scope>
    <source>
        <strain evidence="4">H3</strain>
        <tissue evidence="4">Leaf</tissue>
    </source>
</reference>
<comment type="similarity">
    <text evidence="1">Belongs to the BetVI family.</text>
</comment>
<dbReference type="SUPFAM" id="SSF55961">
    <property type="entry name" value="Bet v1-like"/>
    <property type="match status" value="1"/>
</dbReference>
<dbReference type="GO" id="GO:0009738">
    <property type="term" value="P:abscisic acid-activated signaling pathway"/>
    <property type="evidence" value="ECO:0007669"/>
    <property type="project" value="TreeGrafter"/>
</dbReference>
<dbReference type="AlphaFoldDB" id="A0A9D4V7U5"/>
<dbReference type="InterPro" id="IPR050279">
    <property type="entry name" value="Plant_def-hormone_signal"/>
</dbReference>
<protein>
    <recommendedName>
        <fullName evidence="2">Bet v I/Major latex protein domain-containing protein</fullName>
    </recommendedName>
</protein>
<dbReference type="PANTHER" id="PTHR31213">
    <property type="entry name" value="OS08G0374000 PROTEIN-RELATED"/>
    <property type="match status" value="1"/>
</dbReference>
<dbReference type="GO" id="GO:0005737">
    <property type="term" value="C:cytoplasm"/>
    <property type="evidence" value="ECO:0007669"/>
    <property type="project" value="TreeGrafter"/>
</dbReference>
<dbReference type="Gene3D" id="3.30.530.20">
    <property type="match status" value="1"/>
</dbReference>
<dbReference type="InterPro" id="IPR000916">
    <property type="entry name" value="Bet_v_I/MLP"/>
</dbReference>
<evidence type="ECO:0000313" key="4">
    <source>
        <dbReference type="EMBL" id="KAI5081466.1"/>
    </source>
</evidence>
<gene>
    <name evidence="3" type="ORF">GOP47_0004206</name>
    <name evidence="4" type="ORF">GOP47_0004649</name>
</gene>
<name>A0A9D4V7U5_ADICA</name>
<dbReference type="PANTHER" id="PTHR31213:SF24">
    <property type="entry name" value="OS08G0374000 PROTEIN"/>
    <property type="match status" value="1"/>
</dbReference>
<comment type="caution">
    <text evidence="4">The sequence shown here is derived from an EMBL/GenBank/DDBJ whole genome shotgun (WGS) entry which is preliminary data.</text>
</comment>
<evidence type="ECO:0000313" key="3">
    <source>
        <dbReference type="EMBL" id="KAI5081023.1"/>
    </source>
</evidence>
<dbReference type="Proteomes" id="UP000886520">
    <property type="component" value="Chromosome 4"/>
</dbReference>
<dbReference type="GO" id="GO:0038023">
    <property type="term" value="F:signaling receptor activity"/>
    <property type="evidence" value="ECO:0007669"/>
    <property type="project" value="TreeGrafter"/>
</dbReference>
<evidence type="ECO:0000256" key="1">
    <source>
        <dbReference type="ARBA" id="ARBA00009744"/>
    </source>
</evidence>
<dbReference type="OrthoDB" id="1858121at2759"/>
<dbReference type="EMBL" id="JABFUD020000004">
    <property type="protein sequence ID" value="KAI5081023.1"/>
    <property type="molecule type" value="Genomic_DNA"/>
</dbReference>
<sequence>MEVGGKVECAVAAKRMWKAAFEDGHTCMPKAVTHAISHVSYDGPGFSQGSLRTIHLHRSYAEHLSQEQHPQHVVYHVKEQLEKVDPQNFKMKGKFLEGGFLNILVKKYTQSVHIEGTSPNTCIVHWYVEYEALSEEHQAHILTVFQELVPLGYKAIESYLLSHDDYKE</sequence>
<dbReference type="GO" id="GO:0006952">
    <property type="term" value="P:defense response"/>
    <property type="evidence" value="ECO:0007669"/>
    <property type="project" value="InterPro"/>
</dbReference>
<organism evidence="4 5">
    <name type="scientific">Adiantum capillus-veneris</name>
    <name type="common">Maidenhair fern</name>
    <dbReference type="NCBI Taxonomy" id="13818"/>
    <lineage>
        <taxon>Eukaryota</taxon>
        <taxon>Viridiplantae</taxon>
        <taxon>Streptophyta</taxon>
        <taxon>Embryophyta</taxon>
        <taxon>Tracheophyta</taxon>
        <taxon>Polypodiopsida</taxon>
        <taxon>Polypodiidae</taxon>
        <taxon>Polypodiales</taxon>
        <taxon>Pteridineae</taxon>
        <taxon>Pteridaceae</taxon>
        <taxon>Vittarioideae</taxon>
        <taxon>Adiantum</taxon>
    </lineage>
</organism>